<gene>
    <name evidence="2" type="ORF">H9L10_01650</name>
</gene>
<dbReference type="KEGG" id="pei:H9L10_01650"/>
<organism evidence="2 3">
    <name type="scientific">Phycicoccus endophyticus</name>
    <dbReference type="NCBI Taxonomy" id="1690220"/>
    <lineage>
        <taxon>Bacteria</taxon>
        <taxon>Bacillati</taxon>
        <taxon>Actinomycetota</taxon>
        <taxon>Actinomycetes</taxon>
        <taxon>Micrococcales</taxon>
        <taxon>Intrasporangiaceae</taxon>
        <taxon>Phycicoccus</taxon>
    </lineage>
</organism>
<evidence type="ECO:0000313" key="2">
    <source>
        <dbReference type="EMBL" id="QNN49826.1"/>
    </source>
</evidence>
<dbReference type="AlphaFoldDB" id="A0A7G9R2K1"/>
<reference evidence="2 3" key="1">
    <citation type="submission" date="2020-08" db="EMBL/GenBank/DDBJ databases">
        <title>Genome sequence of Phycicoccus endophyticus JCM 31784T.</title>
        <authorList>
            <person name="Hyun D.-W."/>
            <person name="Bae J.-W."/>
        </authorList>
    </citation>
    <scope>NUCLEOTIDE SEQUENCE [LARGE SCALE GENOMIC DNA]</scope>
    <source>
        <strain evidence="2 3">JCM 31784</strain>
    </source>
</reference>
<sequence>MARYTPRHAPRHAAPRRPLGRTAVSVVGRPLVSTSLVAAVATSGLALTGAFEDTATADSLTLAVDDTTTSASTQESEVAMEDATRVAADRSATNTQRSVAAAKVAAAERAEAAALARKRQAAQERAARAAERKRVLENAQEDPKSVARLLMPEYGFDESQWTCLDQLWIGESGWSWWAENSSSGAYGIPQSLPGSKMASVASDWRTNPVTQISWGLGYIRSSYGTPCNALAQWQARYPHWY</sequence>
<proteinExistence type="predicted"/>
<dbReference type="Proteomes" id="UP000515976">
    <property type="component" value="Chromosome"/>
</dbReference>
<dbReference type="InterPro" id="IPR023346">
    <property type="entry name" value="Lysozyme-like_dom_sf"/>
</dbReference>
<protein>
    <recommendedName>
        <fullName evidence="4">Lytic transglycosylase domain-containing protein</fullName>
    </recommendedName>
</protein>
<accession>A0A7G9R2K1</accession>
<dbReference type="EMBL" id="CP060712">
    <property type="protein sequence ID" value="QNN49826.1"/>
    <property type="molecule type" value="Genomic_DNA"/>
</dbReference>
<keyword evidence="1" id="KW-0175">Coiled coil</keyword>
<evidence type="ECO:0000313" key="3">
    <source>
        <dbReference type="Proteomes" id="UP000515976"/>
    </source>
</evidence>
<name>A0A7G9R2K1_9MICO</name>
<dbReference type="SUPFAM" id="SSF53955">
    <property type="entry name" value="Lysozyme-like"/>
    <property type="match status" value="1"/>
</dbReference>
<keyword evidence="3" id="KW-1185">Reference proteome</keyword>
<evidence type="ECO:0008006" key="4">
    <source>
        <dbReference type="Google" id="ProtNLM"/>
    </source>
</evidence>
<evidence type="ECO:0000256" key="1">
    <source>
        <dbReference type="SAM" id="Coils"/>
    </source>
</evidence>
<feature type="coiled-coil region" evidence="1">
    <location>
        <begin position="105"/>
        <end position="139"/>
    </location>
</feature>
<dbReference type="RefSeq" id="WP_166104626.1">
    <property type="nucleotide sequence ID" value="NZ_BMMY01000004.1"/>
</dbReference>